<accession>A0A8G1A0K3</accession>
<feature type="region of interest" description="Disordered" evidence="13">
    <location>
        <begin position="92"/>
        <end position="111"/>
    </location>
</feature>
<keyword evidence="7" id="KW-0255">Endonuclease</keyword>
<dbReference type="NCBIfam" id="TIGR02578">
    <property type="entry name" value="cas_TM1811_Csm1"/>
    <property type="match status" value="1"/>
</dbReference>
<dbReference type="GO" id="GO:0051607">
    <property type="term" value="P:defense response to virus"/>
    <property type="evidence" value="ECO:0007669"/>
    <property type="project" value="UniProtKB-KW"/>
</dbReference>
<keyword evidence="11" id="KW-0051">Antiviral defense</keyword>
<dbReference type="InterPro" id="IPR029787">
    <property type="entry name" value="Nucleotide_cyclase"/>
</dbReference>
<evidence type="ECO:0000313" key="17">
    <source>
        <dbReference type="Proteomes" id="UP000826709"/>
    </source>
</evidence>
<dbReference type="Pfam" id="PF01966">
    <property type="entry name" value="HD"/>
    <property type="match status" value="1"/>
</dbReference>
<comment type="similarity">
    <text evidence="2">Belongs to the CRISPR-associated Cas10/Csm1 family.</text>
</comment>
<keyword evidence="10" id="KW-0067">ATP-binding</keyword>
<dbReference type="Pfam" id="PF18211">
    <property type="entry name" value="Csm1_B"/>
    <property type="match status" value="1"/>
</dbReference>
<dbReference type="GO" id="GO:0004527">
    <property type="term" value="F:exonuclease activity"/>
    <property type="evidence" value="ECO:0007669"/>
    <property type="project" value="UniProtKB-KW"/>
</dbReference>
<evidence type="ECO:0000256" key="7">
    <source>
        <dbReference type="ARBA" id="ARBA00022759"/>
    </source>
</evidence>
<reference evidence="16" key="2">
    <citation type="submission" date="2019-03" db="EMBL/GenBank/DDBJ databases">
        <authorList>
            <person name="Chen S.-C."/>
            <person name="Wu S.-Y."/>
            <person name="Lai M.-C."/>
        </authorList>
    </citation>
    <scope>NUCLEOTIDE SEQUENCE</scope>
    <source>
        <strain evidence="16">ML15</strain>
    </source>
</reference>
<organism evidence="16 17">
    <name type="scientific">Methanofollis formosanus</name>
    <dbReference type="NCBI Taxonomy" id="299308"/>
    <lineage>
        <taxon>Archaea</taxon>
        <taxon>Methanobacteriati</taxon>
        <taxon>Methanobacteriota</taxon>
        <taxon>Stenosarchaea group</taxon>
        <taxon>Methanomicrobia</taxon>
        <taxon>Methanomicrobiales</taxon>
        <taxon>Methanomicrobiaceae</taxon>
        <taxon>Methanofollis</taxon>
    </lineage>
</organism>
<protein>
    <recommendedName>
        <fullName evidence="3">CRISPR system single-strand-specific deoxyribonuclease Cas10/Csm1 (subtype III-A)</fullName>
    </recommendedName>
    <alternativeName>
        <fullName evidence="12">Cyclic oligoadenylate synthase</fullName>
    </alternativeName>
</protein>
<evidence type="ECO:0000256" key="10">
    <source>
        <dbReference type="ARBA" id="ARBA00022840"/>
    </source>
</evidence>
<evidence type="ECO:0000256" key="2">
    <source>
        <dbReference type="ARBA" id="ARBA00005700"/>
    </source>
</evidence>
<comment type="cofactor">
    <cofactor evidence="1">
        <name>a divalent metal cation</name>
        <dbReference type="ChEBI" id="CHEBI:60240"/>
    </cofactor>
</comment>
<evidence type="ECO:0000259" key="15">
    <source>
        <dbReference type="PROSITE" id="PS51831"/>
    </source>
</evidence>
<dbReference type="InterPro" id="IPR052117">
    <property type="entry name" value="Cas10/Csm1_subtype-III-A"/>
</dbReference>
<evidence type="ECO:0000259" key="14">
    <source>
        <dbReference type="PROSITE" id="PS50887"/>
    </source>
</evidence>
<keyword evidence="4" id="KW-0808">Transferase</keyword>
<dbReference type="OrthoDB" id="57429at2157"/>
<dbReference type="PROSITE" id="PS51831">
    <property type="entry name" value="HD"/>
    <property type="match status" value="1"/>
</dbReference>
<gene>
    <name evidence="16" type="primary">cas10</name>
    <name evidence="16" type="ORF">E2N92_01545</name>
</gene>
<evidence type="ECO:0000256" key="12">
    <source>
        <dbReference type="ARBA" id="ARBA00032922"/>
    </source>
</evidence>
<sequence>MNTECNVDQIALAALLHDIGKFSYRAGVRPDSQYNVLSKEDFGRNGAHAKWSADFVRAYVNDPVVEDLVLHHHLPERARYHASSRIIRDADHLSSAVDRKPREGKGDPRHDPLISVFPSVQLSGMHDHSESLYQWNHLLRPLTLEREDTFPTRESHATSYKEGNPYRNLWDHFVREFETAGHPPTFGTALALLRKYTSLIPSATYVNVPDISLYDHAKTTAALAVCLHFREKASPFLLVQGRLSGIQSFIFGVATPQDARKGMAKRLRGRSFWLNLLADATAREMVEAADATEANILWNTGGNFLLLLPNTSRVHDAVGQITRKINTTLLQKNGGSLSLVVGSLPCSREEMKDFPSLLDHLNAIVGRKKFQKFIDCDPLFRAHGRVYEIADLCPVCGLPLTPNGTCAECRTHEALGAAIARARYLLRGTGLRFAFDEFGLSTTYDLTEGPDCSPGEAVITINSTEFLIDGVEETGFMYLGNTVPLSGTRILTLSDLAYLATGDRKIGVFKADVDRLGRIMAAGLPKDDRSISRIYTLSTRFQYFFAGYLTTLCQEFGVYRRLCPECREHAQKIEVPDSDRPGDPAVFYTWIDSEAEPCPECKKHFVPSLYVIYSGGDDLLVLGPWDHILRFAQRFHDEFTCYVCANPAITLSAGIAVVPPQLPVSIAVEEAERSLQRAKKDGRNRVVIFGESLRWEDNGYEKGFSTLMDSGLALETYVDEQIVSRSFVHTLNDLWEDTFADLGERPLDKQCLERIRRKRYLPYLKYQVAGNVRTNGKPRTRDEVERAIVPIFGWARLPLLWTILRTRGV</sequence>
<keyword evidence="9" id="KW-0269">Exonuclease</keyword>
<dbReference type="KEGG" id="mfk:E2N92_01545"/>
<evidence type="ECO:0000256" key="6">
    <source>
        <dbReference type="ARBA" id="ARBA00022741"/>
    </source>
</evidence>
<keyword evidence="8" id="KW-0378">Hydrolase</keyword>
<reference evidence="16" key="1">
    <citation type="journal article" date="2005" name="Int. J. Syst. Evol. Microbiol.">
        <title>Methanofollis formosanus sp. nov., isolated from a fish pond.</title>
        <authorList>
            <person name="Wu S.Y."/>
            <person name="Chen S.C."/>
            <person name="Lai M.C."/>
        </authorList>
    </citation>
    <scope>NUCLEOTIDE SEQUENCE</scope>
    <source>
        <strain evidence="16">ML15</strain>
    </source>
</reference>
<dbReference type="GO" id="GO:0016740">
    <property type="term" value="F:transferase activity"/>
    <property type="evidence" value="ECO:0007669"/>
    <property type="project" value="UniProtKB-KW"/>
</dbReference>
<dbReference type="InterPro" id="IPR041062">
    <property type="entry name" value="Csm1_B"/>
</dbReference>
<dbReference type="Gene3D" id="3.30.70.270">
    <property type="match status" value="1"/>
</dbReference>
<dbReference type="SUPFAM" id="SSF109604">
    <property type="entry name" value="HD-domain/PDEase-like"/>
    <property type="match status" value="1"/>
</dbReference>
<evidence type="ECO:0000256" key="1">
    <source>
        <dbReference type="ARBA" id="ARBA00001968"/>
    </source>
</evidence>
<evidence type="ECO:0000256" key="5">
    <source>
        <dbReference type="ARBA" id="ARBA00022722"/>
    </source>
</evidence>
<evidence type="ECO:0000256" key="11">
    <source>
        <dbReference type="ARBA" id="ARBA00023118"/>
    </source>
</evidence>
<dbReference type="GO" id="GO:0005524">
    <property type="term" value="F:ATP binding"/>
    <property type="evidence" value="ECO:0007669"/>
    <property type="project" value="UniProtKB-KW"/>
</dbReference>
<feature type="domain" description="GGDEF" evidence="14">
    <location>
        <begin position="504"/>
        <end position="691"/>
    </location>
</feature>
<evidence type="ECO:0000256" key="9">
    <source>
        <dbReference type="ARBA" id="ARBA00022839"/>
    </source>
</evidence>
<evidence type="ECO:0000256" key="13">
    <source>
        <dbReference type="SAM" id="MobiDB-lite"/>
    </source>
</evidence>
<name>A0A8G1A0K3_9EURY</name>
<dbReference type="PROSITE" id="PS50887">
    <property type="entry name" value="GGDEF"/>
    <property type="match status" value="1"/>
</dbReference>
<dbReference type="RefSeq" id="WP_220681947.1">
    <property type="nucleotide sequence ID" value="NZ_CP037968.1"/>
</dbReference>
<evidence type="ECO:0000256" key="8">
    <source>
        <dbReference type="ARBA" id="ARBA00022801"/>
    </source>
</evidence>
<keyword evidence="17" id="KW-1185">Reference proteome</keyword>
<dbReference type="InterPro" id="IPR043128">
    <property type="entry name" value="Rev_trsase/Diguanyl_cyclase"/>
</dbReference>
<dbReference type="Proteomes" id="UP000826709">
    <property type="component" value="Chromosome"/>
</dbReference>
<dbReference type="InterPro" id="IPR054767">
    <property type="entry name" value="Cas10-Cmr2_palm2"/>
</dbReference>
<evidence type="ECO:0000256" key="3">
    <source>
        <dbReference type="ARBA" id="ARBA00014333"/>
    </source>
</evidence>
<evidence type="ECO:0000313" key="16">
    <source>
        <dbReference type="EMBL" id="QYZ78206.1"/>
    </source>
</evidence>
<dbReference type="AlphaFoldDB" id="A0A8G1A0K3"/>
<dbReference type="Gene3D" id="1.10.3210.10">
    <property type="entry name" value="Hypothetical protein af1432"/>
    <property type="match status" value="1"/>
</dbReference>
<evidence type="ECO:0000256" key="4">
    <source>
        <dbReference type="ARBA" id="ARBA00022679"/>
    </source>
</evidence>
<dbReference type="SUPFAM" id="SSF55073">
    <property type="entry name" value="Nucleotide cyclase"/>
    <property type="match status" value="1"/>
</dbReference>
<dbReference type="InterPro" id="IPR013408">
    <property type="entry name" value="Cas10/Csm1"/>
</dbReference>
<dbReference type="EMBL" id="CP037968">
    <property type="protein sequence ID" value="QYZ78206.1"/>
    <property type="molecule type" value="Genomic_DNA"/>
</dbReference>
<feature type="domain" description="HD" evidence="15">
    <location>
        <begin position="1"/>
        <end position="96"/>
    </location>
</feature>
<keyword evidence="6" id="KW-0547">Nucleotide-binding</keyword>
<dbReference type="InterPro" id="IPR006674">
    <property type="entry name" value="HD_domain"/>
</dbReference>
<proteinExistence type="inferred from homology"/>
<dbReference type="InterPro" id="IPR000160">
    <property type="entry name" value="GGDEF_dom"/>
</dbReference>
<dbReference type="PANTHER" id="PTHR36528">
    <property type="entry name" value="CRISPR SYSTEM SINGLE-STRAND-SPECIFIC DEOXYRIBONUCLEASE CAS10/CSM1 (SUBTYPE III-A)"/>
    <property type="match status" value="1"/>
</dbReference>
<dbReference type="Pfam" id="PF22335">
    <property type="entry name" value="Cas10-Cmr2_palm2"/>
    <property type="match status" value="1"/>
</dbReference>
<keyword evidence="5" id="KW-0540">Nuclease</keyword>
<dbReference type="PANTHER" id="PTHR36528:SF1">
    <property type="entry name" value="CRISPR SYSTEM SINGLE-STRAND-SPECIFIC DEOXYRIBONUCLEASE CAS10_CSM1 (SUBTYPE III-A)"/>
    <property type="match status" value="1"/>
</dbReference>
<dbReference type="GO" id="GO:0004519">
    <property type="term" value="F:endonuclease activity"/>
    <property type="evidence" value="ECO:0007669"/>
    <property type="project" value="UniProtKB-KW"/>
</dbReference>